<dbReference type="InterPro" id="IPR008672">
    <property type="entry name" value="Mad1"/>
</dbReference>
<protein>
    <submittedName>
        <fullName evidence="9">Mitotic spindle assembly checkpoint protein MAD1</fullName>
    </submittedName>
</protein>
<dbReference type="GO" id="GO:0000776">
    <property type="term" value="C:kinetochore"/>
    <property type="evidence" value="ECO:0007669"/>
    <property type="project" value="TreeGrafter"/>
</dbReference>
<keyword evidence="3" id="KW-0132">Cell division</keyword>
<evidence type="ECO:0000256" key="1">
    <source>
        <dbReference type="ARBA" id="ARBA00004123"/>
    </source>
</evidence>
<keyword evidence="6" id="KW-0131">Cell cycle</keyword>
<comment type="similarity">
    <text evidence="2">Belongs to the MAD1 family.</text>
</comment>
<evidence type="ECO:0000256" key="8">
    <source>
        <dbReference type="SAM" id="MobiDB-lite"/>
    </source>
</evidence>
<proteinExistence type="inferred from homology"/>
<dbReference type="EMBL" id="BEYU01000162">
    <property type="protein sequence ID" value="GBG33568.1"/>
    <property type="molecule type" value="Genomic_DNA"/>
</dbReference>
<dbReference type="GO" id="GO:0005635">
    <property type="term" value="C:nuclear envelope"/>
    <property type="evidence" value="ECO:0007669"/>
    <property type="project" value="TreeGrafter"/>
</dbReference>
<keyword evidence="10" id="KW-1185">Reference proteome</keyword>
<feature type="compositionally biased region" description="Basic and acidic residues" evidence="8">
    <location>
        <begin position="124"/>
        <end position="134"/>
    </location>
</feature>
<evidence type="ECO:0000313" key="9">
    <source>
        <dbReference type="EMBL" id="GBG33568.1"/>
    </source>
</evidence>
<feature type="region of interest" description="Disordered" evidence="8">
    <location>
        <begin position="1"/>
        <end position="74"/>
    </location>
</feature>
<dbReference type="GO" id="GO:0007094">
    <property type="term" value="P:mitotic spindle assembly checkpoint signaling"/>
    <property type="evidence" value="ECO:0007669"/>
    <property type="project" value="InterPro"/>
</dbReference>
<dbReference type="GO" id="GO:0051301">
    <property type="term" value="P:cell division"/>
    <property type="evidence" value="ECO:0007669"/>
    <property type="project" value="UniProtKB-KW"/>
</dbReference>
<sequence>MASGRKSGFTFGEERLESRPRTESGGGGGGGWNSMASTSGFLDELAPATPAQPTGARWTSGTSAPFTGGVTPIVGDRSAFMEGDYFGLRDAKGLNESSDFLGGGGGSGAPLFSVPESAGKKRPRSSEEPDKDTSRLTLAHTQTTQNQQQNSRDVVKLRSQLSTLRRQLETEQLRAKQEHIRAERDLRKEKTRTEQEARRARDLDEEIARLRREKQRLEMEAVRTRQSNDAAMDRARRQVRDLEHAKHAEMQTLEDEIKDLTEEVRTLREALEIKIEERDEAKDAEDDSTAGDSREAALRAARASAQEVQRLQIALQGAQTSLKDARAQVEDQRVEIRALHEGSAVSGRVGELNSALHRAEERESRLRNQLTELQKRFESREDDSLMVEALRAQIRKLEAQRDDLTQMEAEYNALKAERREWSGLFGELLEAHGDVAPTEVMGVVRELQAEQRKIVRQLSAAQIQASKMTAARDTAADSVLGLERELAKTQRDLTAATERAEALERQTVFLESERKSLLRVIDTVSDEPYATLSKKQQAELAEDREARRADLEGLKANLAAAHERIRELESAARSDRVQGMSPAIARQRNKQLESTEARVEALQKENRSLEKRLDEALDRVAELEHDEAAGVINPSKTKVLHLTFNPERRALGASSDASAGAKDESAIVEVLRSEIADLKAQLKEAGGGDGGRGVGDPIKRHERLKKKFMEWTRTFKEAVYLLTGLKIDMMENDAQAGSGIKILRAKSMFAERGSDELRFRWNTESDALELLETEFARRIDEDVFAYLSNFKSVPAFLASLQSDLFSRQTVQT</sequence>
<reference evidence="9 10" key="1">
    <citation type="submission" date="2017-12" db="EMBL/GenBank/DDBJ databases">
        <title>Sequencing, de novo assembly and annotation of complete genome of a new Thraustochytrid species, strain FCC1311.</title>
        <authorList>
            <person name="Sedici K."/>
            <person name="Godart F."/>
            <person name="Aiese Cigliano R."/>
            <person name="Sanseverino W."/>
            <person name="Barakat M."/>
            <person name="Ortet P."/>
            <person name="Marechal E."/>
            <person name="Cagnac O."/>
            <person name="Amato A."/>
        </authorList>
    </citation>
    <scope>NUCLEOTIDE SEQUENCE [LARGE SCALE GENOMIC DNA]</scope>
</reference>
<keyword evidence="5" id="KW-0539">Nucleus</keyword>
<dbReference type="GO" id="GO:0051315">
    <property type="term" value="P:attachment of mitotic spindle microtubules to kinetochore"/>
    <property type="evidence" value="ECO:0007669"/>
    <property type="project" value="TreeGrafter"/>
</dbReference>
<evidence type="ECO:0000256" key="3">
    <source>
        <dbReference type="ARBA" id="ARBA00022618"/>
    </source>
</evidence>
<dbReference type="SUPFAM" id="SSF75704">
    <property type="entry name" value="Mitotic arrest deficient-like 1, Mad1"/>
    <property type="match status" value="1"/>
</dbReference>
<feature type="compositionally biased region" description="Basic and acidic residues" evidence="8">
    <location>
        <begin position="12"/>
        <end position="22"/>
    </location>
</feature>
<evidence type="ECO:0000256" key="2">
    <source>
        <dbReference type="ARBA" id="ARBA00008029"/>
    </source>
</evidence>
<comment type="caution">
    <text evidence="9">The sequence shown here is derived from an EMBL/GenBank/DDBJ whole genome shotgun (WGS) entry which is preliminary data.</text>
</comment>
<dbReference type="GO" id="GO:0072686">
    <property type="term" value="C:mitotic spindle"/>
    <property type="evidence" value="ECO:0007669"/>
    <property type="project" value="TreeGrafter"/>
</dbReference>
<keyword evidence="4" id="KW-0498">Mitosis</keyword>
<dbReference type="AlphaFoldDB" id="A0A2R5GUX1"/>
<evidence type="ECO:0000256" key="5">
    <source>
        <dbReference type="ARBA" id="ARBA00023242"/>
    </source>
</evidence>
<gene>
    <name evidence="9" type="ORF">FCC1311_097912</name>
</gene>
<evidence type="ECO:0000313" key="10">
    <source>
        <dbReference type="Proteomes" id="UP000241890"/>
    </source>
</evidence>
<dbReference type="PANTHER" id="PTHR23168">
    <property type="entry name" value="MITOTIC SPINDLE ASSEMBLY CHECKPOINT PROTEIN MAD1 MITOTIC ARREST DEFICIENT-LIKE PROTEIN 1"/>
    <property type="match status" value="1"/>
</dbReference>
<dbReference type="Proteomes" id="UP000241890">
    <property type="component" value="Unassembled WGS sequence"/>
</dbReference>
<dbReference type="Gene3D" id="3.30.457.60">
    <property type="match status" value="1"/>
</dbReference>
<feature type="region of interest" description="Disordered" evidence="8">
    <location>
        <begin position="92"/>
        <end position="134"/>
    </location>
</feature>
<evidence type="ECO:0000256" key="4">
    <source>
        <dbReference type="ARBA" id="ARBA00022776"/>
    </source>
</evidence>
<feature type="coiled-coil region" evidence="7">
    <location>
        <begin position="154"/>
        <end position="520"/>
    </location>
</feature>
<dbReference type="Gene3D" id="6.10.250.90">
    <property type="match status" value="1"/>
</dbReference>
<dbReference type="OrthoDB" id="331602at2759"/>
<dbReference type="PANTHER" id="PTHR23168:SF0">
    <property type="entry name" value="MITOTIC SPINDLE ASSEMBLY CHECKPOINT PROTEIN MAD1"/>
    <property type="match status" value="1"/>
</dbReference>
<dbReference type="Pfam" id="PF05557">
    <property type="entry name" value="MAD"/>
    <property type="match status" value="1"/>
</dbReference>
<accession>A0A2R5GUX1</accession>
<dbReference type="InParanoid" id="A0A2R5GUX1"/>
<feature type="region of interest" description="Disordered" evidence="8">
    <location>
        <begin position="572"/>
        <end position="596"/>
    </location>
</feature>
<keyword evidence="7" id="KW-0175">Coiled coil</keyword>
<evidence type="ECO:0000256" key="6">
    <source>
        <dbReference type="ARBA" id="ARBA00023306"/>
    </source>
</evidence>
<organism evidence="9 10">
    <name type="scientific">Hondaea fermentalgiana</name>
    <dbReference type="NCBI Taxonomy" id="2315210"/>
    <lineage>
        <taxon>Eukaryota</taxon>
        <taxon>Sar</taxon>
        <taxon>Stramenopiles</taxon>
        <taxon>Bigyra</taxon>
        <taxon>Labyrinthulomycetes</taxon>
        <taxon>Thraustochytrida</taxon>
        <taxon>Thraustochytriidae</taxon>
        <taxon>Hondaea</taxon>
    </lineage>
</organism>
<evidence type="ECO:0000256" key="7">
    <source>
        <dbReference type="SAM" id="Coils"/>
    </source>
</evidence>
<name>A0A2R5GUX1_9STRA</name>
<comment type="subcellular location">
    <subcellularLocation>
        <location evidence="1">Nucleus</location>
    </subcellularLocation>
</comment>